<comment type="caution">
    <text evidence="3">The sequence shown here is derived from an EMBL/GenBank/DDBJ whole genome shotgun (WGS) entry which is preliminary data.</text>
</comment>
<evidence type="ECO:0000313" key="3">
    <source>
        <dbReference type="EMBL" id="MBP2186753.1"/>
    </source>
</evidence>
<dbReference type="RefSeq" id="WP_209670041.1">
    <property type="nucleotide sequence ID" value="NZ_JAGGMS010000001.1"/>
</dbReference>
<feature type="transmembrane region" description="Helical" evidence="1">
    <location>
        <begin position="40"/>
        <end position="58"/>
    </location>
</feature>
<reference evidence="3 4" key="1">
    <citation type="submission" date="2021-03" db="EMBL/GenBank/DDBJ databases">
        <title>Sequencing the genomes of 1000 actinobacteria strains.</title>
        <authorList>
            <person name="Klenk H.-P."/>
        </authorList>
    </citation>
    <scope>NUCLEOTIDE SEQUENCE [LARGE SCALE GENOMIC DNA]</scope>
    <source>
        <strain evidence="3 4">DSM 45510</strain>
    </source>
</reference>
<keyword evidence="4" id="KW-1185">Reference proteome</keyword>
<organism evidence="3 4">
    <name type="scientific">Amycolatopsis magusensis</name>
    <dbReference type="NCBI Taxonomy" id="882444"/>
    <lineage>
        <taxon>Bacteria</taxon>
        <taxon>Bacillati</taxon>
        <taxon>Actinomycetota</taxon>
        <taxon>Actinomycetes</taxon>
        <taxon>Pseudonocardiales</taxon>
        <taxon>Pseudonocardiaceae</taxon>
        <taxon>Amycolatopsis</taxon>
    </lineage>
</organism>
<feature type="signal peptide" evidence="2">
    <location>
        <begin position="1"/>
        <end position="26"/>
    </location>
</feature>
<accession>A0ABS4Q4Z4</accession>
<proteinExistence type="predicted"/>
<dbReference type="Proteomes" id="UP000741013">
    <property type="component" value="Unassembled WGS sequence"/>
</dbReference>
<feature type="chain" id="PRO_5046817575" evidence="2">
    <location>
        <begin position="27"/>
        <end position="67"/>
    </location>
</feature>
<evidence type="ECO:0000256" key="2">
    <source>
        <dbReference type="SAM" id="SignalP"/>
    </source>
</evidence>
<sequence length="67" mass="6759">MSKKKNQVRGLISLGTAAASATSAFSGVRTARENGDKLTMVNAAASAVVAVTGALLAVRTLRKGGKK</sequence>
<evidence type="ECO:0000313" key="4">
    <source>
        <dbReference type="Proteomes" id="UP000741013"/>
    </source>
</evidence>
<keyword evidence="2" id="KW-0732">Signal</keyword>
<name>A0ABS4Q4Z4_9PSEU</name>
<evidence type="ECO:0000256" key="1">
    <source>
        <dbReference type="SAM" id="Phobius"/>
    </source>
</evidence>
<dbReference type="EMBL" id="JAGGMS010000001">
    <property type="protein sequence ID" value="MBP2186753.1"/>
    <property type="molecule type" value="Genomic_DNA"/>
</dbReference>
<keyword evidence="1" id="KW-1133">Transmembrane helix</keyword>
<protein>
    <submittedName>
        <fullName evidence="3">Uncharacterized protein</fullName>
    </submittedName>
</protein>
<keyword evidence="1" id="KW-0472">Membrane</keyword>
<keyword evidence="1" id="KW-0812">Transmembrane</keyword>
<gene>
    <name evidence="3" type="ORF">JOM49_008279</name>
</gene>